<evidence type="ECO:0000256" key="11">
    <source>
        <dbReference type="ARBA" id="ARBA00022989"/>
    </source>
</evidence>
<feature type="transmembrane region" description="Helical" evidence="16">
    <location>
        <begin position="29"/>
        <end position="50"/>
    </location>
</feature>
<dbReference type="GO" id="GO:0009927">
    <property type="term" value="F:histidine phosphotransfer kinase activity"/>
    <property type="evidence" value="ECO:0007669"/>
    <property type="project" value="TreeGrafter"/>
</dbReference>
<dbReference type="SUPFAM" id="SSF47384">
    <property type="entry name" value="Homodimeric domain of signal transducing histidine kinase"/>
    <property type="match status" value="1"/>
</dbReference>
<dbReference type="SUPFAM" id="SSF47226">
    <property type="entry name" value="Histidine-containing phosphotransfer domain, HPT domain"/>
    <property type="match status" value="1"/>
</dbReference>
<dbReference type="SUPFAM" id="SSF55874">
    <property type="entry name" value="ATPase domain of HSP90 chaperone/DNA topoisomerase II/histidine kinase"/>
    <property type="match status" value="1"/>
</dbReference>
<protein>
    <recommendedName>
        <fullName evidence="3">histidine kinase</fullName>
        <ecNumber evidence="3">2.7.13.3</ecNumber>
    </recommendedName>
</protein>
<proteinExistence type="predicted"/>
<evidence type="ECO:0000256" key="7">
    <source>
        <dbReference type="ARBA" id="ARBA00022679"/>
    </source>
</evidence>
<dbReference type="InterPro" id="IPR003594">
    <property type="entry name" value="HATPase_dom"/>
</dbReference>
<keyword evidence="8 16" id="KW-0812">Transmembrane</keyword>
<dbReference type="InterPro" id="IPR001789">
    <property type="entry name" value="Sig_transdc_resp-reg_receiver"/>
</dbReference>
<evidence type="ECO:0000256" key="16">
    <source>
        <dbReference type="SAM" id="Phobius"/>
    </source>
</evidence>
<dbReference type="PRINTS" id="PR00344">
    <property type="entry name" value="BCTRLSENSOR"/>
</dbReference>
<evidence type="ECO:0000256" key="3">
    <source>
        <dbReference type="ARBA" id="ARBA00012438"/>
    </source>
</evidence>
<dbReference type="InterPro" id="IPR036890">
    <property type="entry name" value="HATPase_C_sf"/>
</dbReference>
<evidence type="ECO:0000259" key="19">
    <source>
        <dbReference type="PROSITE" id="PS50894"/>
    </source>
</evidence>
<evidence type="ECO:0000256" key="13">
    <source>
        <dbReference type="ARBA" id="ARBA00023136"/>
    </source>
</evidence>
<sequence length="1103" mass="120444">MPLMSRSAWDPALHAFHSIERNLKRERRVFSMVIILLIIGAFAAAVVTIAGRLADSLDQEERATRLAIQNLTHELQERNNLLTTVSVIVELRASGVLLPETPRHADDKCVAGVPMQGPRSILMSSCAAAVQLFLAAGSNLNFELILTDGHGIYGHAFQPQPPRAYNSASQGRAREVVDAVLEKYRSLGLDPLIAAREKRIVWLRSPKTTGGDLSRMIGASLVLKDGALYAMVVTTLDLKDVFQSGTDDTSISDPVVVTNSGTVAIGFVAPEQAAEIDTRTGASTLQFGRFHWIPSYGWVMRRPALMFGFGHILRIVPLRQQVAEMRCGLILVLSATAALVILLLAMFRYWNYQFLTRTYAEAARALESELLNHLLVHATPVGLCIVRKDGSEIVLANKIARDVLRIANTNMKLPAALSREFQKQGIDNTSFSLAEGAKIFQFAFPIEREGLNSLHLEITYAPAILNREDVLFCAIADTTQHVLAEQALREAKQTTEVAAKAKVSFFASMSHEIRTPLASLVGNIELLKLGPLVPEQEARVHAMQISAAGLLHVVNDVLDFSKIDVGELRLNEAWGSVTDLIGRIVLSHAHLAVKKGLKLYVVLDRAVPSRLLFDPIRVSQIVTNLLSNAFKFTQSGKIVVRVQWIDSSLAISIADSGIGIPDELKTQLFQPFMQGDSNRLGQARGTGLGLSITARLCELMRGFVMMESTVGAGTRVAVTLPLRSMDGTPNGADWTLQNYNPAILCHANEYREWLTNLFDPEAATVTVFTDTRHAVNHGRYDYLLVADEFDAADVIRWWGNPASIVWVGQDGPLVPIPSDNGGVAVSVYSLSGIRTATQMLESAVLDRTLTKKAKEAGPARRNFEKLTVLIAEDNLLNRSLLRDQLSTLGANVIEAVNGSEALSMLSKRSVDIVLTDIDMPVLSGFQLIDAVRNKNFSMPIYAVSASAHPDDIAEGRARGFADYLTKPVSLSILTRVLDAAANPDGRDALTDDKAVVPRLPVVPTDYSAAFVEQTNLDVAKLDSVVKTQSVAQLRRWAHGVAGGLSVLGPSLLLQRCQDLRATISRTEGWTADIERQALTIADALVEMCSSGDYYCKFSMSPCR</sequence>
<comment type="catalytic activity">
    <reaction evidence="1">
        <text>ATP + protein L-histidine = ADP + protein N-phospho-L-histidine.</text>
        <dbReference type="EC" id="2.7.13.3"/>
    </reaction>
</comment>
<keyword evidence="21" id="KW-1185">Reference proteome</keyword>
<keyword evidence="10" id="KW-0547">Nucleotide-binding</keyword>
<dbReference type="InterPro" id="IPR008207">
    <property type="entry name" value="Sig_transdc_His_kin_Hpt_dom"/>
</dbReference>
<keyword evidence="13 16" id="KW-0472">Membrane</keyword>
<dbReference type="EMBL" id="CADIKI010000010">
    <property type="protein sequence ID" value="CAB3794716.1"/>
    <property type="molecule type" value="Genomic_DNA"/>
</dbReference>
<dbReference type="InterPro" id="IPR036641">
    <property type="entry name" value="HPT_dom_sf"/>
</dbReference>
<dbReference type="CDD" id="cd17546">
    <property type="entry name" value="REC_hyHK_CKI1_RcsC-like"/>
    <property type="match status" value="1"/>
</dbReference>
<evidence type="ECO:0000256" key="6">
    <source>
        <dbReference type="ARBA" id="ARBA00022553"/>
    </source>
</evidence>
<dbReference type="SUPFAM" id="SSF52172">
    <property type="entry name" value="CheY-like"/>
    <property type="match status" value="1"/>
</dbReference>
<organism evidence="20 21">
    <name type="scientific">Paraburkholderia fynbosensis</name>
    <dbReference type="NCBI Taxonomy" id="1200993"/>
    <lineage>
        <taxon>Bacteria</taxon>
        <taxon>Pseudomonadati</taxon>
        <taxon>Pseudomonadota</taxon>
        <taxon>Betaproteobacteria</taxon>
        <taxon>Burkholderiales</taxon>
        <taxon>Burkholderiaceae</taxon>
        <taxon>Paraburkholderia</taxon>
    </lineage>
</organism>
<keyword evidence="12" id="KW-0902">Two-component regulatory system</keyword>
<feature type="modified residue" description="Phosphohistidine" evidence="14">
    <location>
        <position position="1038"/>
    </location>
</feature>
<dbReference type="CDD" id="cd16922">
    <property type="entry name" value="HATPase_EvgS-ArcB-TorS-like"/>
    <property type="match status" value="1"/>
</dbReference>
<dbReference type="Gene3D" id="1.10.287.130">
    <property type="match status" value="1"/>
</dbReference>
<feature type="domain" description="Response regulatory" evidence="18">
    <location>
        <begin position="867"/>
        <end position="981"/>
    </location>
</feature>
<accession>A0A6J5G799</accession>
<dbReference type="Pfam" id="PF00072">
    <property type="entry name" value="Response_reg"/>
    <property type="match status" value="1"/>
</dbReference>
<dbReference type="EC" id="2.7.13.3" evidence="3"/>
<dbReference type="Proteomes" id="UP000494252">
    <property type="component" value="Unassembled WGS sequence"/>
</dbReference>
<dbReference type="PANTHER" id="PTHR43047:SF72">
    <property type="entry name" value="OSMOSENSING HISTIDINE PROTEIN KINASE SLN1"/>
    <property type="match status" value="1"/>
</dbReference>
<evidence type="ECO:0000313" key="20">
    <source>
        <dbReference type="EMBL" id="CAB3794716.1"/>
    </source>
</evidence>
<keyword evidence="10" id="KW-0067">ATP-binding</keyword>
<keyword evidence="9 20" id="KW-0418">Kinase</keyword>
<dbReference type="CDD" id="cd00082">
    <property type="entry name" value="HisKA"/>
    <property type="match status" value="1"/>
</dbReference>
<dbReference type="GO" id="GO:0005886">
    <property type="term" value="C:plasma membrane"/>
    <property type="evidence" value="ECO:0007669"/>
    <property type="project" value="UniProtKB-SubCell"/>
</dbReference>
<dbReference type="Pfam" id="PF00512">
    <property type="entry name" value="HisKA"/>
    <property type="match status" value="1"/>
</dbReference>
<dbReference type="Gene3D" id="3.30.565.10">
    <property type="entry name" value="Histidine kinase-like ATPase, C-terminal domain"/>
    <property type="match status" value="1"/>
</dbReference>
<dbReference type="InterPro" id="IPR011006">
    <property type="entry name" value="CheY-like_superfamily"/>
</dbReference>
<dbReference type="InterPro" id="IPR005467">
    <property type="entry name" value="His_kinase_dom"/>
</dbReference>
<dbReference type="PROSITE" id="PS50109">
    <property type="entry name" value="HIS_KIN"/>
    <property type="match status" value="1"/>
</dbReference>
<keyword evidence="4" id="KW-1003">Cell membrane</keyword>
<comment type="subcellular location">
    <subcellularLocation>
        <location evidence="2">Cell inner membrane</location>
        <topology evidence="2">Multi-pass membrane protein</topology>
    </subcellularLocation>
</comment>
<keyword evidence="6 15" id="KW-0597">Phosphoprotein</keyword>
<dbReference type="SMART" id="SM00388">
    <property type="entry name" value="HisKA"/>
    <property type="match status" value="1"/>
</dbReference>
<evidence type="ECO:0000256" key="15">
    <source>
        <dbReference type="PROSITE-ProRule" id="PRU00169"/>
    </source>
</evidence>
<evidence type="ECO:0000259" key="17">
    <source>
        <dbReference type="PROSITE" id="PS50109"/>
    </source>
</evidence>
<feature type="domain" description="Histidine kinase" evidence="17">
    <location>
        <begin position="508"/>
        <end position="724"/>
    </location>
</feature>
<dbReference type="Gene3D" id="3.30.450.20">
    <property type="entry name" value="PAS domain"/>
    <property type="match status" value="1"/>
</dbReference>
<keyword evidence="7 20" id="KW-0808">Transferase</keyword>
<name>A0A6J5G799_9BURK</name>
<reference evidence="20 21" key="1">
    <citation type="submission" date="2020-04" db="EMBL/GenBank/DDBJ databases">
        <authorList>
            <person name="De Canck E."/>
        </authorList>
    </citation>
    <scope>NUCLEOTIDE SEQUENCE [LARGE SCALE GENOMIC DNA]</scope>
    <source>
        <strain evidence="20 21">LMG 27177</strain>
    </source>
</reference>
<feature type="modified residue" description="4-aspartylphosphate" evidence="15">
    <location>
        <position position="916"/>
    </location>
</feature>
<keyword evidence="5" id="KW-0997">Cell inner membrane</keyword>
<evidence type="ECO:0000256" key="8">
    <source>
        <dbReference type="ARBA" id="ARBA00022692"/>
    </source>
</evidence>
<evidence type="ECO:0000256" key="9">
    <source>
        <dbReference type="ARBA" id="ARBA00022777"/>
    </source>
</evidence>
<dbReference type="Gene3D" id="3.40.50.2300">
    <property type="match status" value="1"/>
</dbReference>
<evidence type="ECO:0000256" key="10">
    <source>
        <dbReference type="ARBA" id="ARBA00022840"/>
    </source>
</evidence>
<evidence type="ECO:0000256" key="14">
    <source>
        <dbReference type="PROSITE-ProRule" id="PRU00110"/>
    </source>
</evidence>
<feature type="transmembrane region" description="Helical" evidence="16">
    <location>
        <begin position="328"/>
        <end position="350"/>
    </location>
</feature>
<evidence type="ECO:0000256" key="5">
    <source>
        <dbReference type="ARBA" id="ARBA00022519"/>
    </source>
</evidence>
<evidence type="ECO:0000259" key="18">
    <source>
        <dbReference type="PROSITE" id="PS50110"/>
    </source>
</evidence>
<evidence type="ECO:0000313" key="21">
    <source>
        <dbReference type="Proteomes" id="UP000494252"/>
    </source>
</evidence>
<dbReference type="GO" id="GO:0000155">
    <property type="term" value="F:phosphorelay sensor kinase activity"/>
    <property type="evidence" value="ECO:0007669"/>
    <property type="project" value="InterPro"/>
</dbReference>
<feature type="domain" description="HPt" evidence="19">
    <location>
        <begin position="999"/>
        <end position="1091"/>
    </location>
</feature>
<dbReference type="AlphaFoldDB" id="A0A6J5G799"/>
<dbReference type="SMART" id="SM00448">
    <property type="entry name" value="REC"/>
    <property type="match status" value="1"/>
</dbReference>
<dbReference type="PANTHER" id="PTHR43047">
    <property type="entry name" value="TWO-COMPONENT HISTIDINE PROTEIN KINASE"/>
    <property type="match status" value="1"/>
</dbReference>
<evidence type="ECO:0000256" key="12">
    <source>
        <dbReference type="ARBA" id="ARBA00023012"/>
    </source>
</evidence>
<dbReference type="InterPro" id="IPR004358">
    <property type="entry name" value="Sig_transdc_His_kin-like_C"/>
</dbReference>
<dbReference type="InterPro" id="IPR003661">
    <property type="entry name" value="HisK_dim/P_dom"/>
</dbReference>
<evidence type="ECO:0000256" key="2">
    <source>
        <dbReference type="ARBA" id="ARBA00004429"/>
    </source>
</evidence>
<dbReference type="Pfam" id="PF02518">
    <property type="entry name" value="HATPase_c"/>
    <property type="match status" value="1"/>
</dbReference>
<dbReference type="SMART" id="SM00387">
    <property type="entry name" value="HATPase_c"/>
    <property type="match status" value="1"/>
</dbReference>
<evidence type="ECO:0000256" key="4">
    <source>
        <dbReference type="ARBA" id="ARBA00022475"/>
    </source>
</evidence>
<gene>
    <name evidence="20" type="primary">rcsC_12</name>
    <name evidence="20" type="ORF">LMG27177_03728</name>
</gene>
<keyword evidence="11 16" id="KW-1133">Transmembrane helix</keyword>
<dbReference type="PROSITE" id="PS50110">
    <property type="entry name" value="RESPONSE_REGULATORY"/>
    <property type="match status" value="1"/>
</dbReference>
<dbReference type="InterPro" id="IPR036097">
    <property type="entry name" value="HisK_dim/P_sf"/>
</dbReference>
<dbReference type="PROSITE" id="PS50894">
    <property type="entry name" value="HPT"/>
    <property type="match status" value="1"/>
</dbReference>
<evidence type="ECO:0000256" key="1">
    <source>
        <dbReference type="ARBA" id="ARBA00000085"/>
    </source>
</evidence>